<dbReference type="Proteomes" id="UP000673691">
    <property type="component" value="Unassembled WGS sequence"/>
</dbReference>
<dbReference type="EMBL" id="JAEFCI010013055">
    <property type="protein sequence ID" value="KAG5455621.1"/>
    <property type="molecule type" value="Genomic_DNA"/>
</dbReference>
<proteinExistence type="predicted"/>
<name>A0A8H7ZKR1_9FUNG</name>
<organism evidence="2 3">
    <name type="scientific">Olpidium bornovanus</name>
    <dbReference type="NCBI Taxonomy" id="278681"/>
    <lineage>
        <taxon>Eukaryota</taxon>
        <taxon>Fungi</taxon>
        <taxon>Fungi incertae sedis</taxon>
        <taxon>Olpidiomycota</taxon>
        <taxon>Olpidiomycotina</taxon>
        <taxon>Olpidiomycetes</taxon>
        <taxon>Olpidiales</taxon>
        <taxon>Olpidiaceae</taxon>
        <taxon>Olpidium</taxon>
    </lineage>
</organism>
<feature type="region of interest" description="Disordered" evidence="1">
    <location>
        <begin position="110"/>
        <end position="144"/>
    </location>
</feature>
<protein>
    <submittedName>
        <fullName evidence="2">Uncharacterized protein</fullName>
    </submittedName>
</protein>
<evidence type="ECO:0000313" key="3">
    <source>
        <dbReference type="Proteomes" id="UP000673691"/>
    </source>
</evidence>
<feature type="compositionally biased region" description="Acidic residues" evidence="1">
    <location>
        <begin position="118"/>
        <end position="144"/>
    </location>
</feature>
<comment type="caution">
    <text evidence="2">The sequence shown here is derived from an EMBL/GenBank/DDBJ whole genome shotgun (WGS) entry which is preliminary data.</text>
</comment>
<dbReference type="AlphaFoldDB" id="A0A8H7ZKR1"/>
<evidence type="ECO:0000313" key="2">
    <source>
        <dbReference type="EMBL" id="KAG5455621.1"/>
    </source>
</evidence>
<sequence length="144" mass="16603">MVRRKNRETFNFEIHEVRHRKALGASFPALSHSMHLRVLFVQNEVQQFKEKQIYSTITNEEGNDHPWLHWLALTEKQRESFVPFLEGRICSPEMDKLHSRIFPCRQAVSGCPPSFSAESDDEVGEGEDEGDEGDEGDEEEVADD</sequence>
<keyword evidence="3" id="KW-1185">Reference proteome</keyword>
<accession>A0A8H7ZKR1</accession>
<gene>
    <name evidence="2" type="ORF">BJ554DRAFT_4898</name>
</gene>
<reference evidence="2 3" key="1">
    <citation type="journal article" name="Sci. Rep.">
        <title>Genome-scale phylogenetic analyses confirm Olpidium as the closest living zoosporic fungus to the non-flagellated, terrestrial fungi.</title>
        <authorList>
            <person name="Chang Y."/>
            <person name="Rochon D."/>
            <person name="Sekimoto S."/>
            <person name="Wang Y."/>
            <person name="Chovatia M."/>
            <person name="Sandor L."/>
            <person name="Salamov A."/>
            <person name="Grigoriev I.V."/>
            <person name="Stajich J.E."/>
            <person name="Spatafora J.W."/>
        </authorList>
    </citation>
    <scope>NUCLEOTIDE SEQUENCE [LARGE SCALE GENOMIC DNA]</scope>
    <source>
        <strain evidence="2">S191</strain>
    </source>
</reference>
<evidence type="ECO:0000256" key="1">
    <source>
        <dbReference type="SAM" id="MobiDB-lite"/>
    </source>
</evidence>